<comment type="caution">
    <text evidence="8">The sequence shown here is derived from an EMBL/GenBank/DDBJ whole genome shotgun (WGS) entry which is preliminary data.</text>
</comment>
<dbReference type="AlphaFoldDB" id="A0A4Q9DFP1"/>
<dbReference type="InterPro" id="IPR051316">
    <property type="entry name" value="Zinc-reg_GTPase_activator"/>
</dbReference>
<dbReference type="GO" id="GO:0016787">
    <property type="term" value="F:hydrolase activity"/>
    <property type="evidence" value="ECO:0007669"/>
    <property type="project" value="UniProtKB-KW"/>
</dbReference>
<dbReference type="PANTHER" id="PTHR13748:SF62">
    <property type="entry name" value="COBW DOMAIN-CONTAINING PROTEIN"/>
    <property type="match status" value="1"/>
</dbReference>
<keyword evidence="3" id="KW-0143">Chaperone</keyword>
<dbReference type="OrthoDB" id="9808822at2"/>
<dbReference type="CDD" id="cd03112">
    <property type="entry name" value="CobW-like"/>
    <property type="match status" value="1"/>
</dbReference>
<dbReference type="Gene3D" id="3.40.50.300">
    <property type="entry name" value="P-loop containing nucleotide triphosphate hydrolases"/>
    <property type="match status" value="1"/>
</dbReference>
<feature type="domain" description="CobW C-terminal" evidence="7">
    <location>
        <begin position="309"/>
        <end position="396"/>
    </location>
</feature>
<evidence type="ECO:0000256" key="1">
    <source>
        <dbReference type="ARBA" id="ARBA00022741"/>
    </source>
</evidence>
<dbReference type="Pfam" id="PF07683">
    <property type="entry name" value="CobW_C"/>
    <property type="match status" value="1"/>
</dbReference>
<name>A0A4Q9DFP1_9BACL</name>
<reference evidence="8 9" key="1">
    <citation type="submission" date="2019-02" db="EMBL/GenBank/DDBJ databases">
        <title>Paenibacillus sp. nov., isolated from surface-sterilized tissue of Thalictrum simplex L.</title>
        <authorList>
            <person name="Tuo L."/>
        </authorList>
    </citation>
    <scope>NUCLEOTIDE SEQUENCE [LARGE SCALE GENOMIC DNA]</scope>
    <source>
        <strain evidence="8 9">N2SHLJ1</strain>
    </source>
</reference>
<keyword evidence="1" id="KW-0547">Nucleotide-binding</keyword>
<dbReference type="GO" id="GO:0000166">
    <property type="term" value="F:nucleotide binding"/>
    <property type="evidence" value="ECO:0007669"/>
    <property type="project" value="UniProtKB-KW"/>
</dbReference>
<evidence type="ECO:0000256" key="3">
    <source>
        <dbReference type="ARBA" id="ARBA00023186"/>
    </source>
</evidence>
<keyword evidence="9" id="KW-1185">Reference proteome</keyword>
<comment type="similarity">
    <text evidence="4">Belongs to the SIMIBI class G3E GTPase family. ZNG1 subfamily.</text>
</comment>
<evidence type="ECO:0000256" key="6">
    <source>
        <dbReference type="SAM" id="MobiDB-lite"/>
    </source>
</evidence>
<dbReference type="InterPro" id="IPR036627">
    <property type="entry name" value="CobW-likC_sf"/>
</dbReference>
<organism evidence="8 9">
    <name type="scientific">Paenibacillus thalictri</name>
    <dbReference type="NCBI Taxonomy" id="2527873"/>
    <lineage>
        <taxon>Bacteria</taxon>
        <taxon>Bacillati</taxon>
        <taxon>Bacillota</taxon>
        <taxon>Bacilli</taxon>
        <taxon>Bacillales</taxon>
        <taxon>Paenibacillaceae</taxon>
        <taxon>Paenibacillus</taxon>
    </lineage>
</organism>
<dbReference type="InterPro" id="IPR011629">
    <property type="entry name" value="CobW-like_C"/>
</dbReference>
<dbReference type="Proteomes" id="UP000293142">
    <property type="component" value="Unassembled WGS sequence"/>
</dbReference>
<accession>A0A4Q9DFP1</accession>
<dbReference type="EMBL" id="SIRE01000029">
    <property type="protein sequence ID" value="TBL70819.1"/>
    <property type="molecule type" value="Genomic_DNA"/>
</dbReference>
<dbReference type="Gene3D" id="3.30.1220.10">
    <property type="entry name" value="CobW-like, C-terminal domain"/>
    <property type="match status" value="1"/>
</dbReference>
<dbReference type="InterPro" id="IPR003495">
    <property type="entry name" value="CobW/HypB/UreG_nucleotide-bd"/>
</dbReference>
<dbReference type="SUPFAM" id="SSF52540">
    <property type="entry name" value="P-loop containing nucleoside triphosphate hydrolases"/>
    <property type="match status" value="1"/>
</dbReference>
<proteinExistence type="inferred from homology"/>
<evidence type="ECO:0000256" key="4">
    <source>
        <dbReference type="ARBA" id="ARBA00034320"/>
    </source>
</evidence>
<dbReference type="InterPro" id="IPR027417">
    <property type="entry name" value="P-loop_NTPase"/>
</dbReference>
<evidence type="ECO:0000259" key="7">
    <source>
        <dbReference type="SMART" id="SM00833"/>
    </source>
</evidence>
<dbReference type="PANTHER" id="PTHR13748">
    <property type="entry name" value="COBW-RELATED"/>
    <property type="match status" value="1"/>
</dbReference>
<comment type="catalytic activity">
    <reaction evidence="5">
        <text>GTP + H2O = GDP + phosphate + H(+)</text>
        <dbReference type="Rhea" id="RHEA:19669"/>
        <dbReference type="ChEBI" id="CHEBI:15377"/>
        <dbReference type="ChEBI" id="CHEBI:15378"/>
        <dbReference type="ChEBI" id="CHEBI:37565"/>
        <dbReference type="ChEBI" id="CHEBI:43474"/>
        <dbReference type="ChEBI" id="CHEBI:58189"/>
    </reaction>
    <physiologicalReaction direction="left-to-right" evidence="5">
        <dbReference type="Rhea" id="RHEA:19670"/>
    </physiologicalReaction>
</comment>
<evidence type="ECO:0000313" key="8">
    <source>
        <dbReference type="EMBL" id="TBL70819.1"/>
    </source>
</evidence>
<protein>
    <submittedName>
        <fullName evidence="8">GTP-binding protein</fullName>
    </submittedName>
</protein>
<dbReference type="SUPFAM" id="SSF90002">
    <property type="entry name" value="Hypothetical protein YjiA, C-terminal domain"/>
    <property type="match status" value="1"/>
</dbReference>
<evidence type="ECO:0000256" key="2">
    <source>
        <dbReference type="ARBA" id="ARBA00022801"/>
    </source>
</evidence>
<keyword evidence="2" id="KW-0378">Hydrolase</keyword>
<feature type="region of interest" description="Disordered" evidence="6">
    <location>
        <begin position="218"/>
        <end position="305"/>
    </location>
</feature>
<dbReference type="SMART" id="SM00833">
    <property type="entry name" value="CobW_C"/>
    <property type="match status" value="1"/>
</dbReference>
<dbReference type="GO" id="GO:0005737">
    <property type="term" value="C:cytoplasm"/>
    <property type="evidence" value="ECO:0007669"/>
    <property type="project" value="TreeGrafter"/>
</dbReference>
<evidence type="ECO:0000256" key="5">
    <source>
        <dbReference type="ARBA" id="ARBA00049117"/>
    </source>
</evidence>
<sequence length="400" mass="42963">MNLKPIVPVYLLSGFLGSGKTTLLNRVLEAVKQSGRKAAVVMNEIGEANVDGELIETDVPMAELLSGCICCTISGDLSIAVLDLCREHSPDVIVIESTGAANPMEIIHSVTEASLLTAVELRLVVTVVDTPQFMELSRTPKGRTFRLMEEQIRCANLLFLNKTDKLTAFELEEAERIIRSRNPHAELEATVQCGGSLAWLDKCSVGGGGHGPDHAECGASGSSHGHGDEECAASGGSHGHSDEECAASGGSHGHSDEECAASGGGHGHSDDKCAASGSSHAPDHANCAANAGDHEHGSPQHAHHSHDHVMAYTHFFDAPIDKERFERLIGLLPAEVYRAKGILRFADEAQPFLFQYAYRELELLKLRPRDQVPNVAVFIGEHFSKEHIRMAIASTMLSNE</sequence>
<gene>
    <name evidence="8" type="ORF">EYB31_31725</name>
</gene>
<dbReference type="Pfam" id="PF02492">
    <property type="entry name" value="cobW"/>
    <property type="match status" value="1"/>
</dbReference>
<evidence type="ECO:0000313" key="9">
    <source>
        <dbReference type="Proteomes" id="UP000293142"/>
    </source>
</evidence>